<dbReference type="Gene3D" id="3.30.70.270">
    <property type="match status" value="1"/>
</dbReference>
<sequence>METNQDTSVPSKPRADTRFVYWEFEPLIDLTYEMLKELETSKIVRGCRLELEGHTFIIDLIPFGNGSFDMIVGMDWLSKLRAKIVCFEKILQIPLSNREILKVHGKQAKRNLKQLKSMKVIEPKLKDIPVVREFPGVFSRDLPALPPPRKVEFRIDLIPGAMHVTKLPYHLAPTEFQELSNQLKELQDKGIILPSSLPWGAPVMFVKKKDGSFRMCTDYRELNKLTIKNRYPLPTIDDMFDQLQRLRYFLENRSSIQLSLVESM</sequence>
<dbReference type="InterPro" id="IPR032567">
    <property type="entry name" value="RTL1-rel"/>
</dbReference>
<dbReference type="CDD" id="cd01647">
    <property type="entry name" value="RT_LTR"/>
    <property type="match status" value="1"/>
</dbReference>
<reference evidence="1" key="1">
    <citation type="journal article" date="2019" name="Sci. Rep.">
        <title>Draft genome of Tanacetum cinerariifolium, the natural source of mosquito coil.</title>
        <authorList>
            <person name="Yamashiro T."/>
            <person name="Shiraishi A."/>
            <person name="Satake H."/>
            <person name="Nakayama K."/>
        </authorList>
    </citation>
    <scope>NUCLEOTIDE SEQUENCE</scope>
</reference>
<organism evidence="1">
    <name type="scientific">Tanacetum cinerariifolium</name>
    <name type="common">Dalmatian daisy</name>
    <name type="synonym">Chrysanthemum cinerariifolium</name>
    <dbReference type="NCBI Taxonomy" id="118510"/>
    <lineage>
        <taxon>Eukaryota</taxon>
        <taxon>Viridiplantae</taxon>
        <taxon>Streptophyta</taxon>
        <taxon>Embryophyta</taxon>
        <taxon>Tracheophyta</taxon>
        <taxon>Spermatophyta</taxon>
        <taxon>Magnoliopsida</taxon>
        <taxon>eudicotyledons</taxon>
        <taxon>Gunneridae</taxon>
        <taxon>Pentapetalae</taxon>
        <taxon>asterids</taxon>
        <taxon>campanulids</taxon>
        <taxon>Asterales</taxon>
        <taxon>Asteraceae</taxon>
        <taxon>Asteroideae</taxon>
        <taxon>Anthemideae</taxon>
        <taxon>Anthemidinae</taxon>
        <taxon>Tanacetum</taxon>
    </lineage>
</organism>
<proteinExistence type="predicted"/>
<dbReference type="InterPro" id="IPR021109">
    <property type="entry name" value="Peptidase_aspartic_dom_sf"/>
</dbReference>
<dbReference type="SUPFAM" id="SSF56672">
    <property type="entry name" value="DNA/RNA polymerases"/>
    <property type="match status" value="1"/>
</dbReference>
<accession>A0A6L2NR57</accession>
<name>A0A6L2NR57_TANCI</name>
<dbReference type="InterPro" id="IPR043128">
    <property type="entry name" value="Rev_trsase/Diguanyl_cyclase"/>
</dbReference>
<keyword evidence="1" id="KW-0548">Nucleotidyltransferase</keyword>
<dbReference type="Pfam" id="PF08284">
    <property type="entry name" value="RVP_2"/>
    <property type="match status" value="1"/>
</dbReference>
<keyword evidence="1" id="KW-0695">RNA-directed DNA polymerase</keyword>
<keyword evidence="1" id="KW-0808">Transferase</keyword>
<dbReference type="Gene3D" id="2.40.70.10">
    <property type="entry name" value="Acid Proteases"/>
    <property type="match status" value="1"/>
</dbReference>
<dbReference type="AlphaFoldDB" id="A0A6L2NR57"/>
<dbReference type="PANTHER" id="PTHR15503:SF45">
    <property type="entry name" value="RNA-DIRECTED DNA POLYMERASE HOMOLOG"/>
    <property type="match status" value="1"/>
</dbReference>
<dbReference type="PANTHER" id="PTHR15503">
    <property type="entry name" value="LDOC1 RELATED"/>
    <property type="match status" value="1"/>
</dbReference>
<dbReference type="GO" id="GO:0003964">
    <property type="term" value="F:RNA-directed DNA polymerase activity"/>
    <property type="evidence" value="ECO:0007669"/>
    <property type="project" value="UniProtKB-KW"/>
</dbReference>
<dbReference type="Gene3D" id="3.10.10.10">
    <property type="entry name" value="HIV Type 1 Reverse Transcriptase, subunit A, domain 1"/>
    <property type="match status" value="1"/>
</dbReference>
<dbReference type="EMBL" id="BKCJ010009557">
    <property type="protein sequence ID" value="GEU87522.1"/>
    <property type="molecule type" value="Genomic_DNA"/>
</dbReference>
<dbReference type="InterPro" id="IPR043502">
    <property type="entry name" value="DNA/RNA_pol_sf"/>
</dbReference>
<gene>
    <name evidence="1" type="ORF">Tci_059500</name>
</gene>
<comment type="caution">
    <text evidence="1">The sequence shown here is derived from an EMBL/GenBank/DDBJ whole genome shotgun (WGS) entry which is preliminary data.</text>
</comment>
<protein>
    <submittedName>
        <fullName evidence="1">Putative reverse transcriptase domain-containing protein</fullName>
    </submittedName>
</protein>
<evidence type="ECO:0000313" key="1">
    <source>
        <dbReference type="EMBL" id="GEU87522.1"/>
    </source>
</evidence>